<accession>A0A9D1RBM7</accession>
<comment type="caution">
    <text evidence="1">The sequence shown here is derived from an EMBL/GenBank/DDBJ whole genome shotgun (WGS) entry which is preliminary data.</text>
</comment>
<dbReference type="Pfam" id="PF18960">
    <property type="entry name" value="DUF5702"/>
    <property type="match status" value="1"/>
</dbReference>
<dbReference type="Proteomes" id="UP000824263">
    <property type="component" value="Unassembled WGS sequence"/>
</dbReference>
<organism evidence="1 2">
    <name type="scientific">Candidatus Dorea gallistercoris</name>
    <dbReference type="NCBI Taxonomy" id="2838542"/>
    <lineage>
        <taxon>Bacteria</taxon>
        <taxon>Bacillati</taxon>
        <taxon>Bacillota</taxon>
        <taxon>Clostridia</taxon>
        <taxon>Lachnospirales</taxon>
        <taxon>Lachnospiraceae</taxon>
        <taxon>Dorea</taxon>
    </lineage>
</organism>
<dbReference type="InterPro" id="IPR043756">
    <property type="entry name" value="DUF5702"/>
</dbReference>
<protein>
    <submittedName>
        <fullName evidence="1">Uncharacterized protein</fullName>
    </submittedName>
</protein>
<reference evidence="1" key="1">
    <citation type="journal article" date="2021" name="PeerJ">
        <title>Extensive microbial diversity within the chicken gut microbiome revealed by metagenomics and culture.</title>
        <authorList>
            <person name="Gilroy R."/>
            <person name="Ravi A."/>
            <person name="Getino M."/>
            <person name="Pursley I."/>
            <person name="Horton D.L."/>
            <person name="Alikhan N.F."/>
            <person name="Baker D."/>
            <person name="Gharbi K."/>
            <person name="Hall N."/>
            <person name="Watson M."/>
            <person name="Adriaenssens E.M."/>
            <person name="Foster-Nyarko E."/>
            <person name="Jarju S."/>
            <person name="Secka A."/>
            <person name="Antonio M."/>
            <person name="Oren A."/>
            <person name="Chaudhuri R.R."/>
            <person name="La Ragione R."/>
            <person name="Hildebrand F."/>
            <person name="Pallen M.J."/>
        </authorList>
    </citation>
    <scope>NUCLEOTIDE SEQUENCE</scope>
    <source>
        <strain evidence="1">ChiSxjej1B13-11762</strain>
    </source>
</reference>
<proteinExistence type="predicted"/>
<reference evidence="1" key="2">
    <citation type="submission" date="2021-04" db="EMBL/GenBank/DDBJ databases">
        <authorList>
            <person name="Gilroy R."/>
        </authorList>
    </citation>
    <scope>NUCLEOTIDE SEQUENCE</scope>
    <source>
        <strain evidence="1">ChiSxjej1B13-11762</strain>
    </source>
</reference>
<evidence type="ECO:0000313" key="2">
    <source>
        <dbReference type="Proteomes" id="UP000824263"/>
    </source>
</evidence>
<gene>
    <name evidence="1" type="ORF">H9873_04555</name>
</gene>
<dbReference type="AlphaFoldDB" id="A0A9D1RBM7"/>
<name>A0A9D1RBM7_9FIRM</name>
<sequence>MAFTGSMIESASIQNAKNYGRADMNRAIESVFAEYQKELLEDYDIFALEGTYETGNYSEEQVLDRLAYYGAGSMEHQVERIQLLTDQGAWAFYQQAAAYIEHKYGLTVFGELEGDITIWRQQEQEAQKYQAREKEQHQELEDLLQEEEAALPEKDNPISHVDKLKESPLLELVLPKDMQVSDKAIDLENTASHRNLQTGYGDFSDVAEEGGVLSDLLFGEYLMDHFSMAVGGDKTGALDYELEYILGGKDSDRANLGAVADKLLILRFVPNYAHLQSSAQKKGEARALAGTLCTLLAVPAITEAAAQAILLAWAFGESAVDIRSLLKGNKVPLIKSEESWQLSLSGLMKLGSGEDTGDGMDTEEGLDYQDYLRMLLFLEPKERTGMRALDLIEQNLRTEHGLGFFQVDQCVSRIEVESTCLLRRGVTYRFSTYFGYR</sequence>
<evidence type="ECO:0000313" key="1">
    <source>
        <dbReference type="EMBL" id="HIW83576.1"/>
    </source>
</evidence>
<dbReference type="EMBL" id="DXGF01000085">
    <property type="protein sequence ID" value="HIW83576.1"/>
    <property type="molecule type" value="Genomic_DNA"/>
</dbReference>